<comment type="caution">
    <text evidence="1">The sequence shown here is derived from an EMBL/GenBank/DDBJ whole genome shotgun (WGS) entry which is preliminary data.</text>
</comment>
<protein>
    <submittedName>
        <fullName evidence="1">Uncharacterized protein</fullName>
    </submittedName>
</protein>
<sequence length="108" mass="12979">MIRIHGEENGGMFFCHRQNLLNNCKVWWESDQDIHPWYLNLALKFPISEEDISMLQSISKQSHSCFVPYYHLRRVAEQMVKANLGLQEFRIFYIMRRGSGTLYFFQSR</sequence>
<evidence type="ECO:0000313" key="2">
    <source>
        <dbReference type="Proteomes" id="UP000315295"/>
    </source>
</evidence>
<evidence type="ECO:0000313" key="1">
    <source>
        <dbReference type="EMBL" id="TQD95383.1"/>
    </source>
</evidence>
<dbReference type="AlphaFoldDB" id="A0A540M9F2"/>
<proteinExistence type="predicted"/>
<accession>A0A540M9F2</accession>
<organism evidence="1 2">
    <name type="scientific">Malus baccata</name>
    <name type="common">Siberian crab apple</name>
    <name type="synonym">Pyrus baccata</name>
    <dbReference type="NCBI Taxonomy" id="106549"/>
    <lineage>
        <taxon>Eukaryota</taxon>
        <taxon>Viridiplantae</taxon>
        <taxon>Streptophyta</taxon>
        <taxon>Embryophyta</taxon>
        <taxon>Tracheophyta</taxon>
        <taxon>Spermatophyta</taxon>
        <taxon>Magnoliopsida</taxon>
        <taxon>eudicotyledons</taxon>
        <taxon>Gunneridae</taxon>
        <taxon>Pentapetalae</taxon>
        <taxon>rosids</taxon>
        <taxon>fabids</taxon>
        <taxon>Rosales</taxon>
        <taxon>Rosaceae</taxon>
        <taxon>Amygdaloideae</taxon>
        <taxon>Maleae</taxon>
        <taxon>Malus</taxon>
    </lineage>
</organism>
<dbReference type="Proteomes" id="UP000315295">
    <property type="component" value="Unassembled WGS sequence"/>
</dbReference>
<gene>
    <name evidence="1" type="ORF">C1H46_019021</name>
</gene>
<name>A0A540M9F2_MALBA</name>
<dbReference type="EMBL" id="VIEB01000317">
    <property type="protein sequence ID" value="TQD95383.1"/>
    <property type="molecule type" value="Genomic_DNA"/>
</dbReference>
<keyword evidence="2" id="KW-1185">Reference proteome</keyword>
<reference evidence="1 2" key="1">
    <citation type="journal article" date="2019" name="G3 (Bethesda)">
        <title>Sequencing of a Wild Apple (Malus baccata) Genome Unravels the Differences Between Cultivated and Wild Apple Species Regarding Disease Resistance and Cold Tolerance.</title>
        <authorList>
            <person name="Chen X."/>
        </authorList>
    </citation>
    <scope>NUCLEOTIDE SEQUENCE [LARGE SCALE GENOMIC DNA]</scope>
    <source>
        <strain evidence="2">cv. Shandingzi</strain>
        <tissue evidence="1">Leaves</tissue>
    </source>
</reference>